<dbReference type="EMBL" id="JH993027">
    <property type="protein sequence ID" value="EKX41015.1"/>
    <property type="molecule type" value="Genomic_DNA"/>
</dbReference>
<organism evidence="2">
    <name type="scientific">Guillardia theta (strain CCMP2712)</name>
    <name type="common">Cryptophyte</name>
    <dbReference type="NCBI Taxonomy" id="905079"/>
    <lineage>
        <taxon>Eukaryota</taxon>
        <taxon>Cryptophyceae</taxon>
        <taxon>Pyrenomonadales</taxon>
        <taxon>Geminigeraceae</taxon>
        <taxon>Guillardia</taxon>
    </lineage>
</organism>
<dbReference type="SMART" id="SM00580">
    <property type="entry name" value="PUG"/>
    <property type="match status" value="1"/>
</dbReference>
<keyword evidence="4" id="KW-1185">Reference proteome</keyword>
<gene>
    <name evidence="2" type="ORF">GUITHDRAFT_153980</name>
</gene>
<evidence type="ECO:0000259" key="1">
    <source>
        <dbReference type="Pfam" id="PF09409"/>
    </source>
</evidence>
<dbReference type="KEGG" id="gtt:GUITHDRAFT_153980"/>
<dbReference type="InterPro" id="IPR018997">
    <property type="entry name" value="PUB_domain"/>
</dbReference>
<protein>
    <recommendedName>
        <fullName evidence="1">PUB domain-containing protein</fullName>
    </recommendedName>
</protein>
<reference evidence="4" key="2">
    <citation type="submission" date="2012-11" db="EMBL/GenBank/DDBJ databases">
        <authorList>
            <person name="Kuo A."/>
            <person name="Curtis B.A."/>
            <person name="Tanifuji G."/>
            <person name="Burki F."/>
            <person name="Gruber A."/>
            <person name="Irimia M."/>
            <person name="Maruyama S."/>
            <person name="Arias M.C."/>
            <person name="Ball S.G."/>
            <person name="Gile G.H."/>
            <person name="Hirakawa Y."/>
            <person name="Hopkins J.F."/>
            <person name="Rensing S.A."/>
            <person name="Schmutz J."/>
            <person name="Symeonidi A."/>
            <person name="Elias M."/>
            <person name="Eveleigh R.J."/>
            <person name="Herman E.K."/>
            <person name="Klute M.J."/>
            <person name="Nakayama T."/>
            <person name="Obornik M."/>
            <person name="Reyes-Prieto A."/>
            <person name="Armbrust E.V."/>
            <person name="Aves S.J."/>
            <person name="Beiko R.G."/>
            <person name="Coutinho P."/>
            <person name="Dacks J.B."/>
            <person name="Durnford D.G."/>
            <person name="Fast N.M."/>
            <person name="Green B.R."/>
            <person name="Grisdale C."/>
            <person name="Hempe F."/>
            <person name="Henrissat B."/>
            <person name="Hoppner M.P."/>
            <person name="Ishida K.-I."/>
            <person name="Kim E."/>
            <person name="Koreny L."/>
            <person name="Kroth P.G."/>
            <person name="Liu Y."/>
            <person name="Malik S.-B."/>
            <person name="Maier U.G."/>
            <person name="McRose D."/>
            <person name="Mock T."/>
            <person name="Neilson J.A."/>
            <person name="Onodera N.T."/>
            <person name="Poole A.M."/>
            <person name="Pritham E.J."/>
            <person name="Richards T.A."/>
            <person name="Rocap G."/>
            <person name="Roy S.W."/>
            <person name="Sarai C."/>
            <person name="Schaack S."/>
            <person name="Shirato S."/>
            <person name="Slamovits C.H."/>
            <person name="Spencer D.F."/>
            <person name="Suzuki S."/>
            <person name="Worden A.Z."/>
            <person name="Zauner S."/>
            <person name="Barry K."/>
            <person name="Bell C."/>
            <person name="Bharti A.K."/>
            <person name="Crow J.A."/>
            <person name="Grimwood J."/>
            <person name="Kramer R."/>
            <person name="Lindquist E."/>
            <person name="Lucas S."/>
            <person name="Salamov A."/>
            <person name="McFadden G.I."/>
            <person name="Lane C.E."/>
            <person name="Keeling P.J."/>
            <person name="Gray M.W."/>
            <person name="Grigoriev I.V."/>
            <person name="Archibald J.M."/>
        </authorList>
    </citation>
    <scope>NUCLEOTIDE SEQUENCE</scope>
    <source>
        <strain evidence="4">CCMP2712</strain>
    </source>
</reference>
<reference evidence="3" key="3">
    <citation type="submission" date="2015-06" db="UniProtKB">
        <authorList>
            <consortium name="EnsemblProtists"/>
        </authorList>
    </citation>
    <scope>IDENTIFICATION</scope>
</reference>
<feature type="domain" description="PUB" evidence="1">
    <location>
        <begin position="193"/>
        <end position="250"/>
    </location>
</feature>
<dbReference type="Proteomes" id="UP000011087">
    <property type="component" value="Unassembled WGS sequence"/>
</dbReference>
<dbReference type="EnsemblProtists" id="EKX41015">
    <property type="protein sequence ID" value="EKX41015"/>
    <property type="gene ID" value="GUITHDRAFT_153980"/>
</dbReference>
<dbReference type="PaxDb" id="55529-EKX41015"/>
<dbReference type="GeneID" id="17297672"/>
<proteinExistence type="predicted"/>
<dbReference type="STRING" id="905079.L1IYV8"/>
<accession>L1IYV8</accession>
<dbReference type="SUPFAM" id="SSF143503">
    <property type="entry name" value="PUG domain-like"/>
    <property type="match status" value="1"/>
</dbReference>
<evidence type="ECO:0000313" key="2">
    <source>
        <dbReference type="EMBL" id="EKX41015.1"/>
    </source>
</evidence>
<dbReference type="HOGENOM" id="CLU_1105143_0_0_1"/>
<dbReference type="Pfam" id="PF09409">
    <property type="entry name" value="PUB"/>
    <property type="match status" value="1"/>
</dbReference>
<dbReference type="PANTHER" id="PTHR23153:SF38">
    <property type="entry name" value="UBX DOMAIN-CONTAINING PROTEIN 6"/>
    <property type="match status" value="1"/>
</dbReference>
<evidence type="ECO:0000313" key="4">
    <source>
        <dbReference type="Proteomes" id="UP000011087"/>
    </source>
</evidence>
<dbReference type="eggNOG" id="ENOG502SXY7">
    <property type="taxonomic scope" value="Eukaryota"/>
</dbReference>
<dbReference type="Gene3D" id="1.20.58.2190">
    <property type="match status" value="1"/>
</dbReference>
<feature type="non-terminal residue" evidence="2">
    <location>
        <position position="1"/>
    </location>
</feature>
<dbReference type="OrthoDB" id="49605at2759"/>
<dbReference type="CDD" id="cd09212">
    <property type="entry name" value="PUB"/>
    <property type="match status" value="1"/>
</dbReference>
<dbReference type="InterPro" id="IPR036339">
    <property type="entry name" value="PUB-like_dom_sf"/>
</dbReference>
<reference evidence="2 4" key="1">
    <citation type="journal article" date="2012" name="Nature">
        <title>Algal genomes reveal evolutionary mosaicism and the fate of nucleomorphs.</title>
        <authorList>
            <consortium name="DOE Joint Genome Institute"/>
            <person name="Curtis B.A."/>
            <person name="Tanifuji G."/>
            <person name="Burki F."/>
            <person name="Gruber A."/>
            <person name="Irimia M."/>
            <person name="Maruyama S."/>
            <person name="Arias M.C."/>
            <person name="Ball S.G."/>
            <person name="Gile G.H."/>
            <person name="Hirakawa Y."/>
            <person name="Hopkins J.F."/>
            <person name="Kuo A."/>
            <person name="Rensing S.A."/>
            <person name="Schmutz J."/>
            <person name="Symeonidi A."/>
            <person name="Elias M."/>
            <person name="Eveleigh R.J."/>
            <person name="Herman E.K."/>
            <person name="Klute M.J."/>
            <person name="Nakayama T."/>
            <person name="Obornik M."/>
            <person name="Reyes-Prieto A."/>
            <person name="Armbrust E.V."/>
            <person name="Aves S.J."/>
            <person name="Beiko R.G."/>
            <person name="Coutinho P."/>
            <person name="Dacks J.B."/>
            <person name="Durnford D.G."/>
            <person name="Fast N.M."/>
            <person name="Green B.R."/>
            <person name="Grisdale C.J."/>
            <person name="Hempel F."/>
            <person name="Henrissat B."/>
            <person name="Hoppner M.P."/>
            <person name="Ishida K."/>
            <person name="Kim E."/>
            <person name="Koreny L."/>
            <person name="Kroth P.G."/>
            <person name="Liu Y."/>
            <person name="Malik S.B."/>
            <person name="Maier U.G."/>
            <person name="McRose D."/>
            <person name="Mock T."/>
            <person name="Neilson J.A."/>
            <person name="Onodera N.T."/>
            <person name="Poole A.M."/>
            <person name="Pritham E.J."/>
            <person name="Richards T.A."/>
            <person name="Rocap G."/>
            <person name="Roy S.W."/>
            <person name="Sarai C."/>
            <person name="Schaack S."/>
            <person name="Shirato S."/>
            <person name="Slamovits C.H."/>
            <person name="Spencer D.F."/>
            <person name="Suzuki S."/>
            <person name="Worden A.Z."/>
            <person name="Zauner S."/>
            <person name="Barry K."/>
            <person name="Bell C."/>
            <person name="Bharti A.K."/>
            <person name="Crow J.A."/>
            <person name="Grimwood J."/>
            <person name="Kramer R."/>
            <person name="Lindquist E."/>
            <person name="Lucas S."/>
            <person name="Salamov A."/>
            <person name="McFadden G.I."/>
            <person name="Lane C.E."/>
            <person name="Keeling P.J."/>
            <person name="Gray M.W."/>
            <person name="Grigoriev I.V."/>
            <person name="Archibald J.M."/>
        </authorList>
    </citation>
    <scope>NUCLEOTIDE SEQUENCE</scope>
    <source>
        <strain evidence="2 4">CCMP2712</strain>
    </source>
</reference>
<dbReference type="PANTHER" id="PTHR23153">
    <property type="entry name" value="UBX-RELATED"/>
    <property type="match status" value="1"/>
</dbReference>
<dbReference type="GO" id="GO:0005737">
    <property type="term" value="C:cytoplasm"/>
    <property type="evidence" value="ECO:0007669"/>
    <property type="project" value="TreeGrafter"/>
</dbReference>
<name>L1IYV8_GUITC</name>
<sequence>MMHAVWLGLSSLLKYYPSLKVDEEPALAASAGEFRRDAVELMRKDGGYREAVLNQLQLWLSVDCDLLFGLEDFFVLPPSLQSVVVDLNQQVQLGGADPSLVDYEELVELYMKSLLEEQEDSGKKFFMPLGELELDALCRIYKIRLQVIKTESLELIAEGSRRMQDVSPEDEEHVKRSVAPALKELEEKSSCSEDAREAVDTVLLYLNNILDSRDDHKFRSIRAGNAGFQRRVGKKEGGCDLMASVGFTRETV</sequence>
<dbReference type="RefSeq" id="XP_005827995.1">
    <property type="nucleotide sequence ID" value="XM_005827938.1"/>
</dbReference>
<evidence type="ECO:0000313" key="3">
    <source>
        <dbReference type="EnsemblProtists" id="EKX41015"/>
    </source>
</evidence>
<dbReference type="AlphaFoldDB" id="L1IYV8"/>